<dbReference type="PANTHER" id="PTHR47521:SF7">
    <property type="entry name" value="SERPENTINE RECEPTOR CLASS EPSILON-6"/>
    <property type="match status" value="1"/>
</dbReference>
<gene>
    <name evidence="3" type="ORF">PFISCL1PPCAC_14332</name>
</gene>
<feature type="non-terminal residue" evidence="3">
    <location>
        <position position="1"/>
    </location>
</feature>
<keyword evidence="2" id="KW-1133">Transmembrane helix</keyword>
<accession>A0AAV5VX16</accession>
<keyword evidence="2" id="KW-0812">Transmembrane</keyword>
<evidence type="ECO:0000256" key="2">
    <source>
        <dbReference type="SAM" id="Phobius"/>
    </source>
</evidence>
<dbReference type="PANTHER" id="PTHR47521">
    <property type="entry name" value="SERPENTINE RECEPTOR, CLASS E (EPSILON)-RELATED"/>
    <property type="match status" value="1"/>
</dbReference>
<feature type="transmembrane region" description="Helical" evidence="2">
    <location>
        <begin position="75"/>
        <end position="96"/>
    </location>
</feature>
<keyword evidence="2" id="KW-0472">Membrane</keyword>
<dbReference type="Proteomes" id="UP001432322">
    <property type="component" value="Unassembled WGS sequence"/>
</dbReference>
<feature type="transmembrane region" description="Helical" evidence="2">
    <location>
        <begin position="14"/>
        <end position="39"/>
    </location>
</feature>
<proteinExistence type="inferred from homology"/>
<dbReference type="AlphaFoldDB" id="A0AAV5VX16"/>
<feature type="non-terminal residue" evidence="3">
    <location>
        <position position="224"/>
    </location>
</feature>
<dbReference type="GO" id="GO:0016020">
    <property type="term" value="C:membrane"/>
    <property type="evidence" value="ECO:0007669"/>
    <property type="project" value="InterPro"/>
</dbReference>
<evidence type="ECO:0000313" key="3">
    <source>
        <dbReference type="EMBL" id="GMT23035.1"/>
    </source>
</evidence>
<keyword evidence="4" id="KW-1185">Reference proteome</keyword>
<comment type="similarity">
    <text evidence="1">Belongs to the nematode receptor-like protein sre family.</text>
</comment>
<feature type="transmembrane region" description="Helical" evidence="2">
    <location>
        <begin position="46"/>
        <end position="69"/>
    </location>
</feature>
<dbReference type="EMBL" id="BTSY01000004">
    <property type="protein sequence ID" value="GMT23035.1"/>
    <property type="molecule type" value="Genomic_DNA"/>
</dbReference>
<protein>
    <recommendedName>
        <fullName evidence="5">G protein-coupled receptor</fullName>
    </recommendedName>
</protein>
<feature type="transmembrane region" description="Helical" evidence="2">
    <location>
        <begin position="170"/>
        <end position="192"/>
    </location>
</feature>
<evidence type="ECO:0000313" key="4">
    <source>
        <dbReference type="Proteomes" id="UP001432322"/>
    </source>
</evidence>
<evidence type="ECO:0000256" key="1">
    <source>
        <dbReference type="ARBA" id="ARBA00006803"/>
    </source>
</evidence>
<comment type="caution">
    <text evidence="3">The sequence shown here is derived from an EMBL/GenBank/DDBJ whole genome shotgun (WGS) entry which is preliminary data.</text>
</comment>
<dbReference type="InterPro" id="IPR052860">
    <property type="entry name" value="NRL-GPCR1"/>
</dbReference>
<sequence length="224" mass="25908">RVILAVSSVGREVLFAYSTLLSLLIAIDRFIATYAYAWYESQCASTFIIFLLLTSFAEAYSISLSVSVVQEFYSISSHLFIMATGGTVGFFCFWLVHSLNERLRDQYRANYFGISEYNIARSYQIRENVVVLRVLRNIAVATVHYTIPPFILFMFFVLTPADAGLDEWRFITVAIYDLFIALFAIIAPLRLLSSDIRFERGLRRLAIFERCLDRLRRMKTKYDS</sequence>
<name>A0AAV5VX16_9BILA</name>
<dbReference type="InterPro" id="IPR004151">
    <property type="entry name" value="7TM_GPCR_serpentine_rcpt_Sre"/>
</dbReference>
<evidence type="ECO:0008006" key="5">
    <source>
        <dbReference type="Google" id="ProtNLM"/>
    </source>
</evidence>
<dbReference type="GO" id="GO:0007606">
    <property type="term" value="P:sensory perception of chemical stimulus"/>
    <property type="evidence" value="ECO:0007669"/>
    <property type="project" value="InterPro"/>
</dbReference>
<organism evidence="3 4">
    <name type="scientific">Pristionchus fissidentatus</name>
    <dbReference type="NCBI Taxonomy" id="1538716"/>
    <lineage>
        <taxon>Eukaryota</taxon>
        <taxon>Metazoa</taxon>
        <taxon>Ecdysozoa</taxon>
        <taxon>Nematoda</taxon>
        <taxon>Chromadorea</taxon>
        <taxon>Rhabditida</taxon>
        <taxon>Rhabditina</taxon>
        <taxon>Diplogasteromorpha</taxon>
        <taxon>Diplogasteroidea</taxon>
        <taxon>Neodiplogasteridae</taxon>
        <taxon>Pristionchus</taxon>
    </lineage>
</organism>
<dbReference type="Pfam" id="PF03125">
    <property type="entry name" value="Sre"/>
    <property type="match status" value="1"/>
</dbReference>
<feature type="transmembrane region" description="Helical" evidence="2">
    <location>
        <begin position="134"/>
        <end position="158"/>
    </location>
</feature>
<reference evidence="3" key="1">
    <citation type="submission" date="2023-10" db="EMBL/GenBank/DDBJ databases">
        <title>Genome assembly of Pristionchus species.</title>
        <authorList>
            <person name="Yoshida K."/>
            <person name="Sommer R.J."/>
        </authorList>
    </citation>
    <scope>NUCLEOTIDE SEQUENCE</scope>
    <source>
        <strain evidence="3">RS5133</strain>
    </source>
</reference>